<dbReference type="CDD" id="cd05672">
    <property type="entry name" value="M20_ACY1L2-like"/>
    <property type="match status" value="1"/>
</dbReference>
<dbReference type="PANTHER" id="PTHR30575:SF0">
    <property type="entry name" value="XAA-ARG DIPEPTIDASE"/>
    <property type="match status" value="1"/>
</dbReference>
<name>A0AAN8GE54_PATCE</name>
<dbReference type="PIRSF" id="PIRSF037226">
    <property type="entry name" value="Amidohydrolase_ACY1L2_prd"/>
    <property type="match status" value="1"/>
</dbReference>
<dbReference type="InterPro" id="IPR002933">
    <property type="entry name" value="Peptidase_M20"/>
</dbReference>
<gene>
    <name evidence="3" type="ORF">SNE40_020513</name>
</gene>
<dbReference type="GO" id="GO:0016805">
    <property type="term" value="F:dipeptidase activity"/>
    <property type="evidence" value="ECO:0007669"/>
    <property type="project" value="InterPro"/>
</dbReference>
<sequence>MVAWSTMDITKLKTVAGDAVDKYKDELNELSQAIWSVPELNFNEHSAHRVLTEFLEKAGFKVERNFIIETGFRATYGDDDSSKPNICVISEYDALPEIGHACGHNLIAEVGVAAGLAIKAAMEASQIPLGKVTVLGTPAEEGGGGKIDMINAKVFDDIDIAMMSHPSPFDHAKPPTLSIDQCKVVYHGRASHAAGFPWEGVNALDAAVLCYQSVSCLRQHFKPKWRVHGIIKNGGAKPNIIPDLTELEYYCRAPSDTELDILKNKISKCFESAAVATGCTVDYKFDERRYSSLISNKTIVGLFETNAAEAGIELWDEPDPPTGSTDMGNVSHVVPSIHPMYYIGGKAVNHTKEFTTDSGSAAAQPLTLRQAKVLAYTALDIYSRPELLKQIKQDFIKDLENA</sequence>
<proteinExistence type="inferred from homology"/>
<dbReference type="Gene3D" id="3.30.70.360">
    <property type="match status" value="1"/>
</dbReference>
<organism evidence="3 4">
    <name type="scientific">Patella caerulea</name>
    <name type="common">Rayed Mediterranean limpet</name>
    <dbReference type="NCBI Taxonomy" id="87958"/>
    <lineage>
        <taxon>Eukaryota</taxon>
        <taxon>Metazoa</taxon>
        <taxon>Spiralia</taxon>
        <taxon>Lophotrochozoa</taxon>
        <taxon>Mollusca</taxon>
        <taxon>Gastropoda</taxon>
        <taxon>Patellogastropoda</taxon>
        <taxon>Patelloidea</taxon>
        <taxon>Patellidae</taxon>
        <taxon>Patella</taxon>
    </lineage>
</organism>
<dbReference type="InterPro" id="IPR011650">
    <property type="entry name" value="Peptidase_M20_dimer"/>
</dbReference>
<reference evidence="3 4" key="1">
    <citation type="submission" date="2024-01" db="EMBL/GenBank/DDBJ databases">
        <title>The genome of the rayed Mediterranean limpet Patella caerulea (Linnaeus, 1758).</title>
        <authorList>
            <person name="Anh-Thu Weber A."/>
            <person name="Halstead-Nussloch G."/>
        </authorList>
    </citation>
    <scope>NUCLEOTIDE SEQUENCE [LARGE SCALE GENOMIC DNA]</scope>
    <source>
        <strain evidence="3">AATW-2023a</strain>
        <tissue evidence="3">Whole specimen</tissue>
    </source>
</reference>
<protein>
    <recommendedName>
        <fullName evidence="1">Peptidase M20 domain-containing protein 2</fullName>
    </recommendedName>
</protein>
<feature type="domain" description="Peptidase M20 dimerisation" evidence="2">
    <location>
        <begin position="181"/>
        <end position="275"/>
    </location>
</feature>
<accession>A0AAN8GE54</accession>
<dbReference type="InterPro" id="IPR017144">
    <property type="entry name" value="Xaa-Arg_dipeptidase"/>
</dbReference>
<evidence type="ECO:0000259" key="2">
    <source>
        <dbReference type="Pfam" id="PF07687"/>
    </source>
</evidence>
<dbReference type="NCBIfam" id="TIGR01891">
    <property type="entry name" value="amidohydrolases"/>
    <property type="match status" value="1"/>
</dbReference>
<dbReference type="Gene3D" id="3.40.630.10">
    <property type="entry name" value="Zn peptidases"/>
    <property type="match status" value="1"/>
</dbReference>
<comment type="similarity">
    <text evidence="1">Belongs to the peptidase M20A family.</text>
</comment>
<dbReference type="PANTHER" id="PTHR30575">
    <property type="entry name" value="PEPTIDASE M20"/>
    <property type="match status" value="1"/>
</dbReference>
<keyword evidence="4" id="KW-1185">Reference proteome</keyword>
<dbReference type="InterPro" id="IPR017439">
    <property type="entry name" value="Amidohydrolase"/>
</dbReference>
<evidence type="ECO:0000313" key="4">
    <source>
        <dbReference type="Proteomes" id="UP001347796"/>
    </source>
</evidence>
<dbReference type="InterPro" id="IPR052030">
    <property type="entry name" value="Peptidase_M20/M20A_hydrolases"/>
</dbReference>
<dbReference type="Pfam" id="PF01546">
    <property type="entry name" value="Peptidase_M20"/>
    <property type="match status" value="1"/>
</dbReference>
<dbReference type="FunFam" id="3.30.70.360:FF:000004">
    <property type="entry name" value="Peptidase M20 domain-containing protein 2"/>
    <property type="match status" value="1"/>
</dbReference>
<evidence type="ECO:0000313" key="3">
    <source>
        <dbReference type="EMBL" id="KAK6169461.1"/>
    </source>
</evidence>
<dbReference type="Proteomes" id="UP001347796">
    <property type="component" value="Unassembled WGS sequence"/>
</dbReference>
<dbReference type="Pfam" id="PF07687">
    <property type="entry name" value="M20_dimer"/>
    <property type="match status" value="1"/>
</dbReference>
<dbReference type="SUPFAM" id="SSF53187">
    <property type="entry name" value="Zn-dependent exopeptidases"/>
    <property type="match status" value="1"/>
</dbReference>
<dbReference type="InterPro" id="IPR036264">
    <property type="entry name" value="Bact_exopeptidase_dim_dom"/>
</dbReference>
<comment type="caution">
    <text evidence="3">The sequence shown here is derived from an EMBL/GenBank/DDBJ whole genome shotgun (WGS) entry which is preliminary data.</text>
</comment>
<dbReference type="EMBL" id="JAZGQO010000015">
    <property type="protein sequence ID" value="KAK6169461.1"/>
    <property type="molecule type" value="Genomic_DNA"/>
</dbReference>
<dbReference type="SUPFAM" id="SSF55031">
    <property type="entry name" value="Bacterial exopeptidase dimerisation domain"/>
    <property type="match status" value="1"/>
</dbReference>
<evidence type="ECO:0000256" key="1">
    <source>
        <dbReference type="PIRNR" id="PIRNR037226"/>
    </source>
</evidence>
<dbReference type="AlphaFoldDB" id="A0AAN8GE54"/>